<evidence type="ECO:0000256" key="9">
    <source>
        <dbReference type="ARBA" id="ARBA00023239"/>
    </source>
</evidence>
<evidence type="ECO:0000256" key="6">
    <source>
        <dbReference type="ARBA" id="ARBA00022729"/>
    </source>
</evidence>
<dbReference type="Pfam" id="PF04431">
    <property type="entry name" value="Pec_lyase_N"/>
    <property type="match status" value="1"/>
</dbReference>
<dbReference type="SUPFAM" id="SSF51126">
    <property type="entry name" value="Pectin lyase-like"/>
    <property type="match status" value="1"/>
</dbReference>
<evidence type="ECO:0000313" key="12">
    <source>
        <dbReference type="EMBL" id="WOG95158.1"/>
    </source>
</evidence>
<dbReference type="InterPro" id="IPR002022">
    <property type="entry name" value="Pec_lyase"/>
</dbReference>
<reference evidence="12" key="2">
    <citation type="submission" date="2022-03" db="EMBL/GenBank/DDBJ databases">
        <title>Draft title - Genomic analysis of global carrot germplasm unveils the trajectory of domestication and the origin of high carotenoid orange carrot.</title>
        <authorList>
            <person name="Iorizzo M."/>
            <person name="Ellison S."/>
            <person name="Senalik D."/>
            <person name="Macko-Podgorni A."/>
            <person name="Grzebelus D."/>
            <person name="Bostan H."/>
            <person name="Rolling W."/>
            <person name="Curaba J."/>
            <person name="Simon P."/>
        </authorList>
    </citation>
    <scope>NUCLEOTIDE SEQUENCE</scope>
    <source>
        <tissue evidence="12">Leaf</tissue>
    </source>
</reference>
<dbReference type="PANTHER" id="PTHR31683:SF69">
    <property type="entry name" value="PECTATE LYASE 7-RELATED"/>
    <property type="match status" value="1"/>
</dbReference>
<evidence type="ECO:0000256" key="3">
    <source>
        <dbReference type="ARBA" id="ARBA00010980"/>
    </source>
</evidence>
<feature type="signal peptide" evidence="10">
    <location>
        <begin position="1"/>
        <end position="22"/>
    </location>
</feature>
<dbReference type="InterPro" id="IPR011050">
    <property type="entry name" value="Pectin_lyase_fold/virulence"/>
</dbReference>
<evidence type="ECO:0000313" key="13">
    <source>
        <dbReference type="Proteomes" id="UP000077755"/>
    </source>
</evidence>
<dbReference type="InterPro" id="IPR012334">
    <property type="entry name" value="Pectin_lyas_fold"/>
</dbReference>
<dbReference type="PROSITE" id="PS51257">
    <property type="entry name" value="PROKAR_LIPOPROTEIN"/>
    <property type="match status" value="1"/>
</dbReference>
<dbReference type="PRINTS" id="PR00807">
    <property type="entry name" value="AMBALLERGEN"/>
</dbReference>
<keyword evidence="8" id="KW-0325">Glycoprotein</keyword>
<comment type="similarity">
    <text evidence="3 10">Belongs to the polysaccharide lyase 1 family.</text>
</comment>
<comment type="cofactor">
    <cofactor evidence="10">
        <name>Ca(2+)</name>
        <dbReference type="ChEBI" id="CHEBI:29108"/>
    </cofactor>
    <text evidence="10">Binds 1 Ca(2+) ion. Required for its activity.</text>
</comment>
<dbReference type="GO" id="GO:0046872">
    <property type="term" value="F:metal ion binding"/>
    <property type="evidence" value="ECO:0007669"/>
    <property type="project" value="UniProtKB-KW"/>
</dbReference>
<evidence type="ECO:0000256" key="7">
    <source>
        <dbReference type="ARBA" id="ARBA00022837"/>
    </source>
</evidence>
<evidence type="ECO:0000259" key="11">
    <source>
        <dbReference type="SMART" id="SM00656"/>
    </source>
</evidence>
<dbReference type="EC" id="4.2.2.2" evidence="4 10"/>
<dbReference type="InterPro" id="IPR007524">
    <property type="entry name" value="Pec_lyase_N"/>
</dbReference>
<dbReference type="SMART" id="SM00656">
    <property type="entry name" value="Amb_all"/>
    <property type="match status" value="1"/>
</dbReference>
<gene>
    <name evidence="12" type="ORF">DCAR_0414461</name>
</gene>
<accession>A0AAF1ATV6</accession>
<protein>
    <recommendedName>
        <fullName evidence="4 10">Pectate lyase</fullName>
        <ecNumber evidence="4 10">4.2.2.2</ecNumber>
    </recommendedName>
</protein>
<keyword evidence="6 10" id="KW-0732">Signal</keyword>
<feature type="domain" description="Pectate lyase" evidence="11">
    <location>
        <begin position="167"/>
        <end position="364"/>
    </location>
</feature>
<evidence type="ECO:0000256" key="10">
    <source>
        <dbReference type="RuleBase" id="RU361123"/>
    </source>
</evidence>
<proteinExistence type="inferred from homology"/>
<evidence type="ECO:0000256" key="8">
    <source>
        <dbReference type="ARBA" id="ARBA00023180"/>
    </source>
</evidence>
<reference evidence="12" key="1">
    <citation type="journal article" date="2016" name="Nat. Genet.">
        <title>A high-quality carrot genome assembly provides new insights into carotenoid accumulation and asterid genome evolution.</title>
        <authorList>
            <person name="Iorizzo M."/>
            <person name="Ellison S."/>
            <person name="Senalik D."/>
            <person name="Zeng P."/>
            <person name="Satapoomin P."/>
            <person name="Huang J."/>
            <person name="Bowman M."/>
            <person name="Iovene M."/>
            <person name="Sanseverino W."/>
            <person name="Cavagnaro P."/>
            <person name="Yildiz M."/>
            <person name="Macko-Podgorni A."/>
            <person name="Moranska E."/>
            <person name="Grzebelus E."/>
            <person name="Grzebelus D."/>
            <person name="Ashrafi H."/>
            <person name="Zheng Z."/>
            <person name="Cheng S."/>
            <person name="Spooner D."/>
            <person name="Van Deynze A."/>
            <person name="Simon P."/>
        </authorList>
    </citation>
    <scope>NUCLEOTIDE SEQUENCE</scope>
    <source>
        <tissue evidence="12">Leaf</tissue>
    </source>
</reference>
<dbReference type="InterPro" id="IPR045032">
    <property type="entry name" value="PEL"/>
</dbReference>
<keyword evidence="13" id="KW-1185">Reference proteome</keyword>
<name>A0AAF1ATV6_DAUCS</name>
<dbReference type="EMBL" id="CP093346">
    <property type="protein sequence ID" value="WOG95158.1"/>
    <property type="molecule type" value="Genomic_DNA"/>
</dbReference>
<dbReference type="KEGG" id="dcr:108192276"/>
<keyword evidence="7 10" id="KW-0106">Calcium</keyword>
<evidence type="ECO:0000256" key="2">
    <source>
        <dbReference type="ARBA" id="ARBA00005220"/>
    </source>
</evidence>
<comment type="pathway">
    <text evidence="2 10">Glycan metabolism; pectin degradation; 2-dehydro-3-deoxy-D-gluconate from pectin: step 2/5.</text>
</comment>
<keyword evidence="5 10" id="KW-0479">Metal-binding</keyword>
<evidence type="ECO:0000256" key="5">
    <source>
        <dbReference type="ARBA" id="ARBA00022723"/>
    </source>
</evidence>
<feature type="chain" id="PRO_5041768077" description="Pectate lyase" evidence="10">
    <location>
        <begin position="23"/>
        <end position="441"/>
    </location>
</feature>
<organism evidence="12 13">
    <name type="scientific">Daucus carota subsp. sativus</name>
    <name type="common">Carrot</name>
    <dbReference type="NCBI Taxonomy" id="79200"/>
    <lineage>
        <taxon>Eukaryota</taxon>
        <taxon>Viridiplantae</taxon>
        <taxon>Streptophyta</taxon>
        <taxon>Embryophyta</taxon>
        <taxon>Tracheophyta</taxon>
        <taxon>Spermatophyta</taxon>
        <taxon>Magnoliopsida</taxon>
        <taxon>eudicotyledons</taxon>
        <taxon>Gunneridae</taxon>
        <taxon>Pentapetalae</taxon>
        <taxon>asterids</taxon>
        <taxon>campanulids</taxon>
        <taxon>Apiales</taxon>
        <taxon>Apiaceae</taxon>
        <taxon>Apioideae</taxon>
        <taxon>Scandiceae</taxon>
        <taxon>Daucinae</taxon>
        <taxon>Daucus</taxon>
        <taxon>Daucus sect. Daucus</taxon>
    </lineage>
</organism>
<dbReference type="Pfam" id="PF00544">
    <property type="entry name" value="Pectate_lyase_4"/>
    <property type="match status" value="1"/>
</dbReference>
<sequence length="441" mass="48766">MGAVRHILYFVYVGFAMSCAASVEMNFTKHDEMVWNLRVAEAKKANVNAYDPHPHHVTNQLNSHVHKATDKSSNDTRRGLHGQILKGPCIATNPIDQCWRCDPNWDKNRMKLADCALGFGRHTTGGKGGKVYVVTDASDTDMVNPKPGTLRHAVIQTEPLWIIFKCNMMITLSQELIITSNKTIDGRGAQVHIAFGAGLMIQFVKNVIIHNLHVHDIKATNGGMIRSSVDHFGLRSKSDGDGISVFGSSHIWIDHISMFNCVDGLIDVVAASTAVTISNCHFTRHNEVLLFGATDGFTDDKIMQVTLAFNHFGNGLVQRMPRCRYGFVHVVNNDYTHYLMYAVGGSSSPTILSQGNRYIAPVDRNAKEVTKRDYAAESEWKNWVWRSQGDLMINGAFFVESGDPKHVFVSGEGMIVPKPGTMVDKLTQFAGAIGCKSNEPC</sequence>
<dbReference type="AlphaFoldDB" id="A0AAF1ATV6"/>
<keyword evidence="9 10" id="KW-0456">Lyase</keyword>
<evidence type="ECO:0000256" key="1">
    <source>
        <dbReference type="ARBA" id="ARBA00000695"/>
    </source>
</evidence>
<dbReference type="PANTHER" id="PTHR31683">
    <property type="entry name" value="PECTATE LYASE 18-RELATED"/>
    <property type="match status" value="1"/>
</dbReference>
<evidence type="ECO:0000256" key="4">
    <source>
        <dbReference type="ARBA" id="ARBA00012272"/>
    </source>
</evidence>
<dbReference type="Proteomes" id="UP000077755">
    <property type="component" value="Chromosome 4"/>
</dbReference>
<dbReference type="Gene3D" id="2.160.20.10">
    <property type="entry name" value="Single-stranded right-handed beta-helix, Pectin lyase-like"/>
    <property type="match status" value="1"/>
</dbReference>
<dbReference type="InterPro" id="IPR018082">
    <property type="entry name" value="AmbAllergen"/>
</dbReference>
<dbReference type="GO" id="GO:0030570">
    <property type="term" value="F:pectate lyase activity"/>
    <property type="evidence" value="ECO:0007669"/>
    <property type="project" value="UniProtKB-EC"/>
</dbReference>
<comment type="catalytic activity">
    <reaction evidence="1 10">
        <text>Eliminative cleavage of (1-&gt;4)-alpha-D-galacturonan to give oligosaccharides with 4-deoxy-alpha-D-galact-4-enuronosyl groups at their non-reducing ends.</text>
        <dbReference type="EC" id="4.2.2.2"/>
    </reaction>
</comment>